<name>M2QPZ8_CERS8</name>
<evidence type="ECO:0000259" key="4">
    <source>
        <dbReference type="PROSITE" id="PS51767"/>
    </source>
</evidence>
<feature type="domain" description="Peptidase A1" evidence="4">
    <location>
        <begin position="20"/>
        <end position="351"/>
    </location>
</feature>
<dbReference type="InterPro" id="IPR001461">
    <property type="entry name" value="Aspartic_peptidase_A1"/>
</dbReference>
<proteinExistence type="inferred from homology"/>
<keyword evidence="3" id="KW-1133">Transmembrane helix</keyword>
<evidence type="ECO:0000313" key="5">
    <source>
        <dbReference type="EMBL" id="EMD39148.1"/>
    </source>
</evidence>
<dbReference type="InterPro" id="IPR021109">
    <property type="entry name" value="Peptidase_aspartic_dom_sf"/>
</dbReference>
<dbReference type="AlphaFoldDB" id="M2QPZ8"/>
<dbReference type="EMBL" id="KB445794">
    <property type="protein sequence ID" value="EMD39148.1"/>
    <property type="molecule type" value="Genomic_DNA"/>
</dbReference>
<dbReference type="SUPFAM" id="SSF50630">
    <property type="entry name" value="Acid proteases"/>
    <property type="match status" value="1"/>
</dbReference>
<gene>
    <name evidence="5" type="ORF">CERSUDRAFT_93190</name>
</gene>
<keyword evidence="6" id="KW-1185">Reference proteome</keyword>
<comment type="similarity">
    <text evidence="1">Belongs to the peptidase A1 family.</text>
</comment>
<dbReference type="PRINTS" id="PR00792">
    <property type="entry name" value="PEPSIN"/>
</dbReference>
<keyword evidence="3" id="KW-0472">Membrane</keyword>
<evidence type="ECO:0000256" key="3">
    <source>
        <dbReference type="SAM" id="Phobius"/>
    </source>
</evidence>
<evidence type="ECO:0000256" key="2">
    <source>
        <dbReference type="SAM" id="MobiDB-lite"/>
    </source>
</evidence>
<dbReference type="PANTHER" id="PTHR47966">
    <property type="entry name" value="BETA-SITE APP-CLEAVING ENZYME, ISOFORM A-RELATED"/>
    <property type="match status" value="1"/>
</dbReference>
<reference evidence="5 6" key="1">
    <citation type="journal article" date="2012" name="Proc. Natl. Acad. Sci. U.S.A.">
        <title>Comparative genomics of Ceriporiopsis subvermispora and Phanerochaete chrysosporium provide insight into selective ligninolysis.</title>
        <authorList>
            <person name="Fernandez-Fueyo E."/>
            <person name="Ruiz-Duenas F.J."/>
            <person name="Ferreira P."/>
            <person name="Floudas D."/>
            <person name="Hibbett D.S."/>
            <person name="Canessa P."/>
            <person name="Larrondo L.F."/>
            <person name="James T.Y."/>
            <person name="Seelenfreund D."/>
            <person name="Lobos S."/>
            <person name="Polanco R."/>
            <person name="Tello M."/>
            <person name="Honda Y."/>
            <person name="Watanabe T."/>
            <person name="Watanabe T."/>
            <person name="Ryu J.S."/>
            <person name="Kubicek C.P."/>
            <person name="Schmoll M."/>
            <person name="Gaskell J."/>
            <person name="Hammel K.E."/>
            <person name="St John F.J."/>
            <person name="Vanden Wymelenberg A."/>
            <person name="Sabat G."/>
            <person name="Splinter BonDurant S."/>
            <person name="Syed K."/>
            <person name="Yadav J.S."/>
            <person name="Doddapaneni H."/>
            <person name="Subramanian V."/>
            <person name="Lavin J.L."/>
            <person name="Oguiza J.A."/>
            <person name="Perez G."/>
            <person name="Pisabarro A.G."/>
            <person name="Ramirez L."/>
            <person name="Santoyo F."/>
            <person name="Master E."/>
            <person name="Coutinho P.M."/>
            <person name="Henrissat B."/>
            <person name="Lombard V."/>
            <person name="Magnuson J.K."/>
            <person name="Kuees U."/>
            <person name="Hori C."/>
            <person name="Igarashi K."/>
            <person name="Samejima M."/>
            <person name="Held B.W."/>
            <person name="Barry K.W."/>
            <person name="LaButti K.M."/>
            <person name="Lapidus A."/>
            <person name="Lindquist E.A."/>
            <person name="Lucas S.M."/>
            <person name="Riley R."/>
            <person name="Salamov A.A."/>
            <person name="Hoffmeister D."/>
            <person name="Schwenk D."/>
            <person name="Hadar Y."/>
            <person name="Yarden O."/>
            <person name="de Vries R.P."/>
            <person name="Wiebenga A."/>
            <person name="Stenlid J."/>
            <person name="Eastwood D."/>
            <person name="Grigoriev I.V."/>
            <person name="Berka R.M."/>
            <person name="Blanchette R.A."/>
            <person name="Kersten P."/>
            <person name="Martinez A.T."/>
            <person name="Vicuna R."/>
            <person name="Cullen D."/>
        </authorList>
    </citation>
    <scope>NUCLEOTIDE SEQUENCE [LARGE SCALE GENOMIC DNA]</scope>
    <source>
        <strain evidence="5 6">B</strain>
    </source>
</reference>
<feature type="transmembrane region" description="Helical" evidence="3">
    <location>
        <begin position="438"/>
        <end position="464"/>
    </location>
</feature>
<evidence type="ECO:0000313" key="6">
    <source>
        <dbReference type="Proteomes" id="UP000016930"/>
    </source>
</evidence>
<dbReference type="GO" id="GO:0004190">
    <property type="term" value="F:aspartic-type endopeptidase activity"/>
    <property type="evidence" value="ECO:0007669"/>
    <property type="project" value="InterPro"/>
</dbReference>
<sequence length="508" mass="54312">MTGVKTHVTDNVDNIQDTVYATNVSVGGQSFLIQLDTGSADMWVALPSGKVDLTNTTDLAVQETYGVGAIAGPIVFANMTLGPHFVPNQAFINATNATDFDTIFDNDIFGILGLAFDEASLVDIEILVSYGVNTTIGRTFLSNVFLQNASAPNVFTVLLGRSGDLDETTEGVFTIAEYDPDFSDIVNQPQLARFPNPTDLSQQPRWSVVMDGMTVNGEPFQFNASGVPGTPEGKTVAVLDTGFTFPPIPAGAVDFIYGSIQGAVYDNSTGLWIVPCLNSTNLAFQFGNVSIPIHPLDITVPTVLYNETVCVNTFRATTLPVNDQFDMVLGDAFLKNVYASFNYGGLPTNFSAIPYVQLLPTTNLTTAFDEFQEVRSQALAALTTGNSSTDTTTSSSQPNSTLTGSSAPCPSATQIHARRSIDEPPSKLDGGLVGLLRAYGAIAITVVCALLSIALMAIVVSLMLHWRGWSRSRSLDVEGYVLLASKHIDGDTTLIFDAEPGTPYQDHH</sequence>
<dbReference type="InterPro" id="IPR033121">
    <property type="entry name" value="PEPTIDASE_A1"/>
</dbReference>
<organism evidence="5 6">
    <name type="scientific">Ceriporiopsis subvermispora (strain B)</name>
    <name type="common">White-rot fungus</name>
    <name type="synonym">Gelatoporia subvermispora</name>
    <dbReference type="NCBI Taxonomy" id="914234"/>
    <lineage>
        <taxon>Eukaryota</taxon>
        <taxon>Fungi</taxon>
        <taxon>Dikarya</taxon>
        <taxon>Basidiomycota</taxon>
        <taxon>Agaricomycotina</taxon>
        <taxon>Agaricomycetes</taxon>
        <taxon>Polyporales</taxon>
        <taxon>Gelatoporiaceae</taxon>
        <taxon>Gelatoporia</taxon>
    </lineage>
</organism>
<dbReference type="Gene3D" id="2.40.70.10">
    <property type="entry name" value="Acid Proteases"/>
    <property type="match status" value="2"/>
</dbReference>
<dbReference type="PANTHER" id="PTHR47966:SF57">
    <property type="entry name" value="PEPTIDASE A1 DOMAIN-CONTAINING PROTEIN"/>
    <property type="match status" value="1"/>
</dbReference>
<dbReference type="Proteomes" id="UP000016930">
    <property type="component" value="Unassembled WGS sequence"/>
</dbReference>
<dbReference type="PROSITE" id="PS51767">
    <property type="entry name" value="PEPTIDASE_A1"/>
    <property type="match status" value="1"/>
</dbReference>
<feature type="compositionally biased region" description="Low complexity" evidence="2">
    <location>
        <begin position="383"/>
        <end position="403"/>
    </location>
</feature>
<dbReference type="OrthoDB" id="771136at2759"/>
<evidence type="ECO:0000256" key="1">
    <source>
        <dbReference type="ARBA" id="ARBA00007447"/>
    </source>
</evidence>
<dbReference type="Pfam" id="PF00026">
    <property type="entry name" value="Asp"/>
    <property type="match status" value="1"/>
</dbReference>
<dbReference type="HOGENOM" id="CLU_013253_8_2_1"/>
<accession>M2QPZ8</accession>
<dbReference type="STRING" id="914234.M2QPZ8"/>
<protein>
    <recommendedName>
        <fullName evidence="4">Peptidase A1 domain-containing protein</fullName>
    </recommendedName>
</protein>
<feature type="region of interest" description="Disordered" evidence="2">
    <location>
        <begin position="383"/>
        <end position="410"/>
    </location>
</feature>
<dbReference type="CDD" id="cd05471">
    <property type="entry name" value="pepsin_like"/>
    <property type="match status" value="1"/>
</dbReference>
<keyword evidence="3" id="KW-0812">Transmembrane</keyword>
<dbReference type="GO" id="GO:0006508">
    <property type="term" value="P:proteolysis"/>
    <property type="evidence" value="ECO:0007669"/>
    <property type="project" value="InterPro"/>
</dbReference>
<dbReference type="InterPro" id="IPR034164">
    <property type="entry name" value="Pepsin-like_dom"/>
</dbReference>